<comment type="caution">
    <text evidence="2">The sequence shown here is derived from an EMBL/GenBank/DDBJ whole genome shotgun (WGS) entry which is preliminary data.</text>
</comment>
<accession>A0A9W7E500</accession>
<dbReference type="SUPFAM" id="SSF51004">
    <property type="entry name" value="C-terminal (heme d1) domain of cytochrome cd1-nitrite reductase"/>
    <property type="match status" value="1"/>
</dbReference>
<feature type="non-terminal residue" evidence="2">
    <location>
        <position position="400"/>
    </location>
</feature>
<dbReference type="InterPro" id="IPR050282">
    <property type="entry name" value="Cycloisomerase_2"/>
</dbReference>
<dbReference type="PANTHER" id="PTHR30344">
    <property type="entry name" value="6-PHOSPHOGLUCONOLACTONASE-RELATED"/>
    <property type="match status" value="1"/>
</dbReference>
<evidence type="ECO:0008006" key="4">
    <source>
        <dbReference type="Google" id="ProtNLM"/>
    </source>
</evidence>
<dbReference type="OrthoDB" id="9972196at2759"/>
<comment type="similarity">
    <text evidence="1">Belongs to the cycloisomerase 2 family.</text>
</comment>
<proteinExistence type="inferred from homology"/>
<dbReference type="Proteomes" id="UP001165082">
    <property type="component" value="Unassembled WGS sequence"/>
</dbReference>
<evidence type="ECO:0000313" key="3">
    <source>
        <dbReference type="Proteomes" id="UP001165082"/>
    </source>
</evidence>
<sequence>PPPLQLFVISTYSRFDNLAHGPFGTESKFGLYTYGFNSSSGTMTLLSVTGSDVVNPAFSRMHRDKNIIYCCTEDIEQNGRVLGYRIEENGALKKIADVDASGTSTCYLTLTNSSHMIVANYWNSTLVTLPVLPDGTLGSKIATYDPNEGREMKAKTGSHVNHSHAIVVDPFEGVIAYVPDLGCDLIRQFFFNKTTGAFTPLSAIPSGLGQGTPDGPRYIDFHPTLPIAYVINELSSSIAVFKIDTQKISEIASQTADGEPLSDDNKDIQTMKMIQNIATIPSAFPLELNTCGRICSHPSGRFVIVSNRGHESISILKVSSSKGRAGTLSQVGFFHTFGFTPRHFQFDQSGQFLIVANQDSDCVNIFSFNLSTGELKFTGNKYHCPSPNFVQCVGGLKEED</sequence>
<evidence type="ECO:0000256" key="1">
    <source>
        <dbReference type="ARBA" id="ARBA00005564"/>
    </source>
</evidence>
<protein>
    <recommendedName>
        <fullName evidence="4">6-phosphogluconolactonase</fullName>
    </recommendedName>
</protein>
<keyword evidence="3" id="KW-1185">Reference proteome</keyword>
<dbReference type="AlphaFoldDB" id="A0A9W7E500"/>
<dbReference type="InterPro" id="IPR011048">
    <property type="entry name" value="Haem_d1_sf"/>
</dbReference>
<reference evidence="2" key="1">
    <citation type="submission" date="2022-07" db="EMBL/GenBank/DDBJ databases">
        <title>Genome analysis of Parmales, a sister group of diatoms, reveals the evolutionary specialization of diatoms from phago-mixotrophs to photoautotrophs.</title>
        <authorList>
            <person name="Ban H."/>
            <person name="Sato S."/>
            <person name="Yoshikawa S."/>
            <person name="Kazumasa Y."/>
            <person name="Nakamura Y."/>
            <person name="Ichinomiya M."/>
            <person name="Saitoh K."/>
            <person name="Sato N."/>
            <person name="Blanc-Mathieu R."/>
            <person name="Endo H."/>
            <person name="Kuwata A."/>
            <person name="Ogata H."/>
        </authorList>
    </citation>
    <scope>NUCLEOTIDE SEQUENCE</scope>
</reference>
<dbReference type="Pfam" id="PF10282">
    <property type="entry name" value="Lactonase"/>
    <property type="match status" value="1"/>
</dbReference>
<gene>
    <name evidence="2" type="ORF">TrRE_jg3954</name>
</gene>
<dbReference type="InterPro" id="IPR019405">
    <property type="entry name" value="Lactonase_7-beta_prop"/>
</dbReference>
<dbReference type="GO" id="GO:0017057">
    <property type="term" value="F:6-phosphogluconolactonase activity"/>
    <property type="evidence" value="ECO:0007669"/>
    <property type="project" value="TreeGrafter"/>
</dbReference>
<organism evidence="2 3">
    <name type="scientific">Triparma retinervis</name>
    <dbReference type="NCBI Taxonomy" id="2557542"/>
    <lineage>
        <taxon>Eukaryota</taxon>
        <taxon>Sar</taxon>
        <taxon>Stramenopiles</taxon>
        <taxon>Ochrophyta</taxon>
        <taxon>Bolidophyceae</taxon>
        <taxon>Parmales</taxon>
        <taxon>Triparmaceae</taxon>
        <taxon>Triparma</taxon>
    </lineage>
</organism>
<dbReference type="PANTHER" id="PTHR30344:SF1">
    <property type="entry name" value="6-PHOSPHOGLUCONOLACTONASE"/>
    <property type="match status" value="1"/>
</dbReference>
<dbReference type="EMBL" id="BRXZ01001210">
    <property type="protein sequence ID" value="GMH65405.1"/>
    <property type="molecule type" value="Genomic_DNA"/>
</dbReference>
<dbReference type="InterPro" id="IPR015943">
    <property type="entry name" value="WD40/YVTN_repeat-like_dom_sf"/>
</dbReference>
<evidence type="ECO:0000313" key="2">
    <source>
        <dbReference type="EMBL" id="GMH65405.1"/>
    </source>
</evidence>
<dbReference type="Gene3D" id="2.130.10.10">
    <property type="entry name" value="YVTN repeat-like/Quinoprotein amine dehydrogenase"/>
    <property type="match status" value="1"/>
</dbReference>
<name>A0A9W7E500_9STRA</name>